<gene>
    <name evidence="1" type="ordered locus">Hoch_1548</name>
</gene>
<accession>D0LVW6</accession>
<evidence type="ECO:0000313" key="2">
    <source>
        <dbReference type="Proteomes" id="UP000001880"/>
    </source>
</evidence>
<dbReference type="HOGENOM" id="CLU_968972_0_0_7"/>
<evidence type="ECO:0000313" key="1">
    <source>
        <dbReference type="EMBL" id="ACY14100.1"/>
    </source>
</evidence>
<dbReference type="KEGG" id="hoh:Hoch_1548"/>
<sequence length="287" mass="30899">MTTTTGILLKGVVQVEVRKRNGDLVERRVVHNRIVDRGMELMSLLLVSSFVNETSENVTIRPLQAIGVGTATAAPPPGGGVPPVDFLETQLGGEWTRRRIEQVEILRAELPLRAADATTEVLRLQSRIQGAYGNRVQVAVINASSPYELRVSDNNAVHWNGTAWVSESAEPRTHTGESLRDLLASIASDPVLQASAANLDWDGTLETLPDTSALRNGGTGLLVSATFSNTGGETQALTEAALFTSEDAADATGKMFNMVRFPVISVTSELDVTFRWKILFQEAASAS</sequence>
<dbReference type="Proteomes" id="UP000001880">
    <property type="component" value="Chromosome"/>
</dbReference>
<dbReference type="AlphaFoldDB" id="D0LVW6"/>
<keyword evidence="2" id="KW-1185">Reference proteome</keyword>
<dbReference type="EMBL" id="CP001804">
    <property type="protein sequence ID" value="ACY14100.1"/>
    <property type="molecule type" value="Genomic_DNA"/>
</dbReference>
<proteinExistence type="predicted"/>
<dbReference type="STRING" id="502025.Hoch_1548"/>
<reference evidence="1 2" key="1">
    <citation type="journal article" date="2010" name="Stand. Genomic Sci.">
        <title>Complete genome sequence of Haliangium ochraceum type strain (SMP-2).</title>
        <authorList>
            <consortium name="US DOE Joint Genome Institute (JGI-PGF)"/>
            <person name="Ivanova N."/>
            <person name="Daum C."/>
            <person name="Lang E."/>
            <person name="Abt B."/>
            <person name="Kopitz M."/>
            <person name="Saunders E."/>
            <person name="Lapidus A."/>
            <person name="Lucas S."/>
            <person name="Glavina Del Rio T."/>
            <person name="Nolan M."/>
            <person name="Tice H."/>
            <person name="Copeland A."/>
            <person name="Cheng J.F."/>
            <person name="Chen F."/>
            <person name="Bruce D."/>
            <person name="Goodwin L."/>
            <person name="Pitluck S."/>
            <person name="Mavromatis K."/>
            <person name="Pati A."/>
            <person name="Mikhailova N."/>
            <person name="Chen A."/>
            <person name="Palaniappan K."/>
            <person name="Land M."/>
            <person name="Hauser L."/>
            <person name="Chang Y.J."/>
            <person name="Jeffries C.D."/>
            <person name="Detter J.C."/>
            <person name="Brettin T."/>
            <person name="Rohde M."/>
            <person name="Goker M."/>
            <person name="Bristow J."/>
            <person name="Markowitz V."/>
            <person name="Eisen J.A."/>
            <person name="Hugenholtz P."/>
            <person name="Kyrpides N.C."/>
            <person name="Klenk H.P."/>
        </authorList>
    </citation>
    <scope>NUCLEOTIDE SEQUENCE [LARGE SCALE GENOMIC DNA]</scope>
    <source>
        <strain evidence="2">DSM 14365 / CIP 107738 / JCM 11303 / AJ 13395 / SMP-2</strain>
    </source>
</reference>
<dbReference type="RefSeq" id="WP_012826709.1">
    <property type="nucleotide sequence ID" value="NC_013440.1"/>
</dbReference>
<name>D0LVW6_HALO1</name>
<organism evidence="1 2">
    <name type="scientific">Haliangium ochraceum (strain DSM 14365 / JCM 11303 / SMP-2)</name>
    <dbReference type="NCBI Taxonomy" id="502025"/>
    <lineage>
        <taxon>Bacteria</taxon>
        <taxon>Pseudomonadati</taxon>
        <taxon>Myxococcota</taxon>
        <taxon>Polyangia</taxon>
        <taxon>Haliangiales</taxon>
        <taxon>Kofleriaceae</taxon>
        <taxon>Haliangium</taxon>
    </lineage>
</organism>
<protein>
    <submittedName>
        <fullName evidence="1">Uncharacterized protein</fullName>
    </submittedName>
</protein>